<sequence length="173" mass="17903">MAVLVAAAASGVLLMSRIGHSDPAAATPQTSTDPAHFDLPTLIGTGRVRSSDFRGRPLVVNFFASWCTACRDEAPGFRAVRAVAGRPVTFVGVNTQETGDGAAFAREIGVSDWPLARDVGGASSSGLLEAIGGAGLPITAFYDATGKLRQVPVGALSEDTVRAHLRSLYGLHL</sequence>
<dbReference type="InterPro" id="IPR050553">
    <property type="entry name" value="Thioredoxin_ResA/DsbE_sf"/>
</dbReference>
<proteinExistence type="predicted"/>
<feature type="domain" description="Thioredoxin" evidence="7">
    <location>
        <begin position="28"/>
        <end position="170"/>
    </location>
</feature>
<dbReference type="SUPFAM" id="SSF52833">
    <property type="entry name" value="Thioredoxin-like"/>
    <property type="match status" value="1"/>
</dbReference>
<dbReference type="CDD" id="cd02966">
    <property type="entry name" value="TlpA_like_family"/>
    <property type="match status" value="1"/>
</dbReference>
<dbReference type="GO" id="GO:0030313">
    <property type="term" value="C:cell envelope"/>
    <property type="evidence" value="ECO:0007669"/>
    <property type="project" value="UniProtKB-SubCell"/>
</dbReference>
<evidence type="ECO:0000256" key="1">
    <source>
        <dbReference type="ARBA" id="ARBA00004196"/>
    </source>
</evidence>
<keyword evidence="3" id="KW-0735">Signal-anchor</keyword>
<dbReference type="InterPro" id="IPR013766">
    <property type="entry name" value="Thioredoxin_domain"/>
</dbReference>
<keyword evidence="6" id="KW-0732">Signal</keyword>
<dbReference type="PROSITE" id="PS00194">
    <property type="entry name" value="THIOREDOXIN_1"/>
    <property type="match status" value="1"/>
</dbReference>
<evidence type="ECO:0000313" key="8">
    <source>
        <dbReference type="EMBL" id="MBJ7609292.1"/>
    </source>
</evidence>
<keyword evidence="2" id="KW-0201">Cytochrome c-type biogenesis</keyword>
<dbReference type="InterPro" id="IPR017937">
    <property type="entry name" value="Thioredoxin_CS"/>
</dbReference>
<dbReference type="Proteomes" id="UP000614410">
    <property type="component" value="Unassembled WGS sequence"/>
</dbReference>
<dbReference type="PANTHER" id="PTHR42852">
    <property type="entry name" value="THIOL:DISULFIDE INTERCHANGE PROTEIN DSBE"/>
    <property type="match status" value="1"/>
</dbReference>
<evidence type="ECO:0000256" key="6">
    <source>
        <dbReference type="SAM" id="SignalP"/>
    </source>
</evidence>
<dbReference type="GO" id="GO:0017004">
    <property type="term" value="P:cytochrome complex assembly"/>
    <property type="evidence" value="ECO:0007669"/>
    <property type="project" value="UniProtKB-KW"/>
</dbReference>
<gene>
    <name evidence="8" type="ORF">JF887_07655</name>
</gene>
<dbReference type="EMBL" id="JAEKNN010000034">
    <property type="protein sequence ID" value="MBJ7609292.1"/>
    <property type="molecule type" value="Genomic_DNA"/>
</dbReference>
<dbReference type="GO" id="GO:0016209">
    <property type="term" value="F:antioxidant activity"/>
    <property type="evidence" value="ECO:0007669"/>
    <property type="project" value="InterPro"/>
</dbReference>
<evidence type="ECO:0000256" key="3">
    <source>
        <dbReference type="ARBA" id="ARBA00022968"/>
    </source>
</evidence>
<reference evidence="8 9" key="1">
    <citation type="submission" date="2020-10" db="EMBL/GenBank/DDBJ databases">
        <title>Ca. Dormibacterota MAGs.</title>
        <authorList>
            <person name="Montgomery K."/>
        </authorList>
    </citation>
    <scope>NUCLEOTIDE SEQUENCE [LARGE SCALE GENOMIC DNA]</scope>
    <source>
        <strain evidence="8">Mitchell_Peninsula_5</strain>
    </source>
</reference>
<evidence type="ECO:0000256" key="2">
    <source>
        <dbReference type="ARBA" id="ARBA00022748"/>
    </source>
</evidence>
<keyword evidence="5" id="KW-0676">Redox-active center</keyword>
<comment type="caution">
    <text evidence="8">The sequence shown here is derived from an EMBL/GenBank/DDBJ whole genome shotgun (WGS) entry which is preliminary data.</text>
</comment>
<organism evidence="8 9">
    <name type="scientific">Candidatus Amunia macphersoniae</name>
    <dbReference type="NCBI Taxonomy" id="3127014"/>
    <lineage>
        <taxon>Bacteria</taxon>
        <taxon>Bacillati</taxon>
        <taxon>Candidatus Dormiibacterota</taxon>
        <taxon>Candidatus Dormibacteria</taxon>
        <taxon>Candidatus Aeolococcales</taxon>
        <taxon>Candidatus Aeolococcaceae</taxon>
        <taxon>Candidatus Amunia</taxon>
    </lineage>
</organism>
<protein>
    <submittedName>
        <fullName evidence="8">TlpA family protein disulfide reductase</fullName>
    </submittedName>
</protein>
<evidence type="ECO:0000256" key="4">
    <source>
        <dbReference type="ARBA" id="ARBA00023157"/>
    </source>
</evidence>
<dbReference type="GO" id="GO:0016491">
    <property type="term" value="F:oxidoreductase activity"/>
    <property type="evidence" value="ECO:0007669"/>
    <property type="project" value="InterPro"/>
</dbReference>
<feature type="chain" id="PRO_5037896675" evidence="6">
    <location>
        <begin position="22"/>
        <end position="173"/>
    </location>
</feature>
<keyword evidence="3" id="KW-0812">Transmembrane</keyword>
<evidence type="ECO:0000259" key="7">
    <source>
        <dbReference type="PROSITE" id="PS51352"/>
    </source>
</evidence>
<dbReference type="AlphaFoldDB" id="A0A934N9Q0"/>
<evidence type="ECO:0000256" key="5">
    <source>
        <dbReference type="ARBA" id="ARBA00023284"/>
    </source>
</evidence>
<evidence type="ECO:0000313" key="9">
    <source>
        <dbReference type="Proteomes" id="UP000614410"/>
    </source>
</evidence>
<dbReference type="PROSITE" id="PS51352">
    <property type="entry name" value="THIOREDOXIN_2"/>
    <property type="match status" value="1"/>
</dbReference>
<name>A0A934N9Q0_9BACT</name>
<dbReference type="Pfam" id="PF00578">
    <property type="entry name" value="AhpC-TSA"/>
    <property type="match status" value="1"/>
</dbReference>
<dbReference type="PANTHER" id="PTHR42852:SF6">
    <property type="entry name" value="THIOL:DISULFIDE INTERCHANGE PROTEIN DSBE"/>
    <property type="match status" value="1"/>
</dbReference>
<dbReference type="InterPro" id="IPR000866">
    <property type="entry name" value="AhpC/TSA"/>
</dbReference>
<dbReference type="InterPro" id="IPR036249">
    <property type="entry name" value="Thioredoxin-like_sf"/>
</dbReference>
<dbReference type="Gene3D" id="3.40.30.10">
    <property type="entry name" value="Glutaredoxin"/>
    <property type="match status" value="1"/>
</dbReference>
<keyword evidence="4" id="KW-1015">Disulfide bond</keyword>
<feature type="signal peptide" evidence="6">
    <location>
        <begin position="1"/>
        <end position="21"/>
    </location>
</feature>
<accession>A0A934N9Q0</accession>
<comment type="subcellular location">
    <subcellularLocation>
        <location evidence="1">Cell envelope</location>
    </subcellularLocation>
</comment>